<evidence type="ECO:0000313" key="2">
    <source>
        <dbReference type="EMBL" id="KRN56832.1"/>
    </source>
</evidence>
<keyword evidence="3" id="KW-1185">Reference proteome</keyword>
<gene>
    <name evidence="2" type="ORF">IV74_GL000842</name>
</gene>
<dbReference type="Proteomes" id="UP000051658">
    <property type="component" value="Unassembled WGS sequence"/>
</dbReference>
<comment type="caution">
    <text evidence="2">The sequence shown here is derived from an EMBL/GenBank/DDBJ whole genome shotgun (WGS) entry which is preliminary data.</text>
</comment>
<dbReference type="PATRIC" id="fig|1449336.4.peg.857"/>
<evidence type="ECO:0000256" key="1">
    <source>
        <dbReference type="SAM" id="Phobius"/>
    </source>
</evidence>
<keyword evidence="1" id="KW-1133">Transmembrane helix</keyword>
<name>A0A0R2HVU8_CARDV</name>
<dbReference type="GeneID" id="89590107"/>
<keyword evidence="1" id="KW-0472">Membrane</keyword>
<keyword evidence="1" id="KW-0812">Transmembrane</keyword>
<dbReference type="AlphaFoldDB" id="A0A0R2HVU8"/>
<proteinExistence type="predicted"/>
<reference evidence="2 3" key="1">
    <citation type="journal article" date="2015" name="Genome Announc.">
        <title>Expanding the biotechnology potential of lactobacilli through comparative genomics of 213 strains and associated genera.</title>
        <authorList>
            <person name="Sun Z."/>
            <person name="Harris H.M."/>
            <person name="McCann A."/>
            <person name="Guo C."/>
            <person name="Argimon S."/>
            <person name="Zhang W."/>
            <person name="Yang X."/>
            <person name="Jeffery I.B."/>
            <person name="Cooney J.C."/>
            <person name="Kagawa T.F."/>
            <person name="Liu W."/>
            <person name="Song Y."/>
            <person name="Salvetti E."/>
            <person name="Wrobel A."/>
            <person name="Rasinkangas P."/>
            <person name="Parkhill J."/>
            <person name="Rea M.C."/>
            <person name="O'Sullivan O."/>
            <person name="Ritari J."/>
            <person name="Douillard F.P."/>
            <person name="Paul Ross R."/>
            <person name="Yang R."/>
            <person name="Briner A.E."/>
            <person name="Felis G.E."/>
            <person name="de Vos W.M."/>
            <person name="Barrangou R."/>
            <person name="Klaenhammer T.R."/>
            <person name="Caufield P.W."/>
            <person name="Cui Y."/>
            <person name="Zhang H."/>
            <person name="O'Toole P.W."/>
        </authorList>
    </citation>
    <scope>NUCLEOTIDE SEQUENCE [LARGE SCALE GENOMIC DNA]</scope>
    <source>
        <strain evidence="2 3">DSM 20623</strain>
    </source>
</reference>
<dbReference type="EMBL" id="JQBS01000018">
    <property type="protein sequence ID" value="KRN56832.1"/>
    <property type="molecule type" value="Genomic_DNA"/>
</dbReference>
<evidence type="ECO:0000313" key="3">
    <source>
        <dbReference type="Proteomes" id="UP000051658"/>
    </source>
</evidence>
<protein>
    <submittedName>
        <fullName evidence="2">Uncharacterized protein</fullName>
    </submittedName>
</protein>
<organism evidence="2 3">
    <name type="scientific">Carnobacterium divergens DSM 20623</name>
    <dbReference type="NCBI Taxonomy" id="1449336"/>
    <lineage>
        <taxon>Bacteria</taxon>
        <taxon>Bacillati</taxon>
        <taxon>Bacillota</taxon>
        <taxon>Bacilli</taxon>
        <taxon>Lactobacillales</taxon>
        <taxon>Carnobacteriaceae</taxon>
        <taxon>Carnobacterium</taxon>
    </lineage>
</organism>
<dbReference type="RefSeq" id="WP_156099056.1">
    <property type="nucleotide sequence ID" value="NZ_JQBS01000018.1"/>
</dbReference>
<sequence length="55" mass="5447">MSSPSSSVLLPFTGGGMTTVGLIMGGYPMRVVIGAAVLAIGVGAVLVVKSKLVKK</sequence>
<feature type="transmembrane region" description="Helical" evidence="1">
    <location>
        <begin position="27"/>
        <end position="48"/>
    </location>
</feature>
<accession>A0A0R2HVU8</accession>